<dbReference type="InterPro" id="IPR002577">
    <property type="entry name" value="HTH_HxlR"/>
</dbReference>
<dbReference type="EMBL" id="DPRK01000100">
    <property type="protein sequence ID" value="HCY81158.1"/>
    <property type="molecule type" value="Genomic_DNA"/>
</dbReference>
<evidence type="ECO:0000256" key="3">
    <source>
        <dbReference type="ARBA" id="ARBA00023163"/>
    </source>
</evidence>
<dbReference type="RefSeq" id="WP_286853314.1">
    <property type="nucleotide sequence ID" value="NZ_JBLWVC010000019.1"/>
</dbReference>
<keyword evidence="3" id="KW-0804">Transcription</keyword>
<dbReference type="PROSITE" id="PS51118">
    <property type="entry name" value="HTH_HXLR"/>
    <property type="match status" value="1"/>
</dbReference>
<proteinExistence type="predicted"/>
<evidence type="ECO:0000256" key="2">
    <source>
        <dbReference type="ARBA" id="ARBA00023125"/>
    </source>
</evidence>
<dbReference type="PANTHER" id="PTHR33204">
    <property type="entry name" value="TRANSCRIPTIONAL REGULATOR, MARR FAMILY"/>
    <property type="match status" value="1"/>
</dbReference>
<dbReference type="Proteomes" id="UP000263268">
    <property type="component" value="Unassembled WGS sequence"/>
</dbReference>
<dbReference type="Gene3D" id="1.10.10.10">
    <property type="entry name" value="Winged helix-like DNA-binding domain superfamily/Winged helix DNA-binding domain"/>
    <property type="match status" value="1"/>
</dbReference>
<organism evidence="4 5">
    <name type="scientific">Xanthomarina gelatinilytica</name>
    <dbReference type="NCBI Taxonomy" id="1137281"/>
    <lineage>
        <taxon>Bacteria</taxon>
        <taxon>Pseudomonadati</taxon>
        <taxon>Bacteroidota</taxon>
        <taxon>Flavobacteriia</taxon>
        <taxon>Flavobacteriales</taxon>
        <taxon>Flavobacteriaceae</taxon>
        <taxon>Xanthomarina</taxon>
    </lineage>
</organism>
<evidence type="ECO:0000313" key="5">
    <source>
        <dbReference type="Proteomes" id="UP000263268"/>
    </source>
</evidence>
<accession>A0A3D6BQ77</accession>
<dbReference type="Pfam" id="PF01638">
    <property type="entry name" value="HxlR"/>
    <property type="match status" value="1"/>
</dbReference>
<dbReference type="GO" id="GO:0003677">
    <property type="term" value="F:DNA binding"/>
    <property type="evidence" value="ECO:0007669"/>
    <property type="project" value="UniProtKB-KW"/>
</dbReference>
<sequence length="117" mass="13694">MRKTTSTNFENQLKINGECGMAYTLTIIGGRWKPSILFQLLNNKRLRFNEIKKRLSGISERILASKLKELEENDLITRIVYQEIPPRVEYELTEKGHTLEEILNTMSAWGEHNRDKT</sequence>
<reference evidence="4 5" key="1">
    <citation type="journal article" date="2018" name="Nat. Biotechnol.">
        <title>A standardized bacterial taxonomy based on genome phylogeny substantially revises the tree of life.</title>
        <authorList>
            <person name="Parks D.H."/>
            <person name="Chuvochina M."/>
            <person name="Waite D.W."/>
            <person name="Rinke C."/>
            <person name="Skarshewski A."/>
            <person name="Chaumeil P.A."/>
            <person name="Hugenholtz P."/>
        </authorList>
    </citation>
    <scope>NUCLEOTIDE SEQUENCE [LARGE SCALE GENOMIC DNA]</scope>
    <source>
        <strain evidence="4">UBA10227</strain>
    </source>
</reference>
<keyword evidence="2" id="KW-0238">DNA-binding</keyword>
<protein>
    <submittedName>
        <fullName evidence="4">Transcriptional regulator</fullName>
    </submittedName>
</protein>
<comment type="caution">
    <text evidence="4">The sequence shown here is derived from an EMBL/GenBank/DDBJ whole genome shotgun (WGS) entry which is preliminary data.</text>
</comment>
<keyword evidence="1" id="KW-0805">Transcription regulation</keyword>
<dbReference type="SUPFAM" id="SSF46785">
    <property type="entry name" value="Winged helix' DNA-binding domain"/>
    <property type="match status" value="1"/>
</dbReference>
<dbReference type="PANTHER" id="PTHR33204:SF29">
    <property type="entry name" value="TRANSCRIPTIONAL REGULATOR"/>
    <property type="match status" value="1"/>
</dbReference>
<name>A0A3D6BQ77_9FLAO</name>
<dbReference type="AlphaFoldDB" id="A0A3D6BQ77"/>
<gene>
    <name evidence="4" type="ORF">DHV22_05885</name>
</gene>
<evidence type="ECO:0000313" key="4">
    <source>
        <dbReference type="EMBL" id="HCY81158.1"/>
    </source>
</evidence>
<dbReference type="InterPro" id="IPR036390">
    <property type="entry name" value="WH_DNA-bd_sf"/>
</dbReference>
<evidence type="ECO:0000256" key="1">
    <source>
        <dbReference type="ARBA" id="ARBA00023015"/>
    </source>
</evidence>
<dbReference type="InterPro" id="IPR036388">
    <property type="entry name" value="WH-like_DNA-bd_sf"/>
</dbReference>